<dbReference type="GO" id="GO:0007020">
    <property type="term" value="P:microtubule nucleation"/>
    <property type="evidence" value="ECO:0007669"/>
    <property type="project" value="TreeGrafter"/>
</dbReference>
<dbReference type="Proteomes" id="UP001178508">
    <property type="component" value="Chromosome 15"/>
</dbReference>
<dbReference type="InterPro" id="IPR026242">
    <property type="entry name" value="HAUS2_metazoa"/>
</dbReference>
<dbReference type="InterPro" id="IPR028346">
    <property type="entry name" value="HAUS2"/>
</dbReference>
<dbReference type="GO" id="GO:0005813">
    <property type="term" value="C:centrosome"/>
    <property type="evidence" value="ECO:0007669"/>
    <property type="project" value="TreeGrafter"/>
</dbReference>
<dbReference type="GO" id="GO:0007098">
    <property type="term" value="P:centrosome cycle"/>
    <property type="evidence" value="ECO:0007669"/>
    <property type="project" value="InterPro"/>
</dbReference>
<dbReference type="PANTHER" id="PTHR16039:SF1">
    <property type="entry name" value="HAUS AUGMIN-LIKE COMPLEX SUBUNIT 2"/>
    <property type="match status" value="1"/>
</dbReference>
<dbReference type="PRINTS" id="PR02088">
    <property type="entry name" value="HAUSAUGMINL2"/>
</dbReference>
<name>A0AAV1GP09_XYRNO</name>
<dbReference type="AlphaFoldDB" id="A0AAV1GP09"/>
<gene>
    <name evidence="1" type="ORF">XNOV1_A023299</name>
</gene>
<dbReference type="EMBL" id="OY660878">
    <property type="protein sequence ID" value="CAJ1074950.1"/>
    <property type="molecule type" value="Genomic_DNA"/>
</dbReference>
<organism evidence="1 2">
    <name type="scientific">Xyrichtys novacula</name>
    <name type="common">Pearly razorfish</name>
    <name type="synonym">Hemipteronotus novacula</name>
    <dbReference type="NCBI Taxonomy" id="13765"/>
    <lineage>
        <taxon>Eukaryota</taxon>
        <taxon>Metazoa</taxon>
        <taxon>Chordata</taxon>
        <taxon>Craniata</taxon>
        <taxon>Vertebrata</taxon>
        <taxon>Euteleostomi</taxon>
        <taxon>Actinopterygii</taxon>
        <taxon>Neopterygii</taxon>
        <taxon>Teleostei</taxon>
        <taxon>Neoteleostei</taxon>
        <taxon>Acanthomorphata</taxon>
        <taxon>Eupercaria</taxon>
        <taxon>Labriformes</taxon>
        <taxon>Labridae</taxon>
        <taxon>Xyrichtys</taxon>
    </lineage>
</organism>
<keyword evidence="2" id="KW-1185">Reference proteome</keyword>
<accession>A0AAV1GP09</accession>
<reference evidence="1" key="1">
    <citation type="submission" date="2023-08" db="EMBL/GenBank/DDBJ databases">
        <authorList>
            <person name="Alioto T."/>
            <person name="Alioto T."/>
            <person name="Gomez Garrido J."/>
        </authorList>
    </citation>
    <scope>NUCLEOTIDE SEQUENCE</scope>
</reference>
<proteinExistence type="predicted"/>
<dbReference type="GO" id="GO:0051225">
    <property type="term" value="P:spindle assembly"/>
    <property type="evidence" value="ECO:0007669"/>
    <property type="project" value="InterPro"/>
</dbReference>
<dbReference type="Pfam" id="PF15003">
    <property type="entry name" value="HAUS2"/>
    <property type="match status" value="1"/>
</dbReference>
<protein>
    <submittedName>
        <fullName evidence="1">HAUS augmin-like complex subunit 2</fullName>
    </submittedName>
</protein>
<evidence type="ECO:0000313" key="1">
    <source>
        <dbReference type="EMBL" id="CAJ1074950.1"/>
    </source>
</evidence>
<dbReference type="GO" id="GO:0070652">
    <property type="term" value="C:HAUS complex"/>
    <property type="evidence" value="ECO:0007669"/>
    <property type="project" value="InterPro"/>
</dbReference>
<evidence type="ECO:0000313" key="2">
    <source>
        <dbReference type="Proteomes" id="UP001178508"/>
    </source>
</evidence>
<dbReference type="PANTHER" id="PTHR16039">
    <property type="entry name" value="HAUS AUGMIN-LIKE COMPLEX SUBUNIT 2"/>
    <property type="match status" value="1"/>
</dbReference>
<dbReference type="GO" id="GO:1990498">
    <property type="term" value="C:mitotic spindle microtubule"/>
    <property type="evidence" value="ECO:0007669"/>
    <property type="project" value="TreeGrafter"/>
</dbReference>
<sequence>MWALSPFSVSPAAALLSRCVSKGTVSQEEIDSASSELSPAFSPHLHEVENGIRSQRHLDELRLEAELLRSEKKSADFTHTFHLTRRFHLLQVFCAHLTDVLRDQNSLRQRLMRPLGRTNLPVQAHLHRSVMDLVSMLLDFICVLEENLSSVRCSPDTRDRLDQLNSSLTQLLTHVAEVQRLSNQVLRWKEVHSGSSMLSDSSI</sequence>